<dbReference type="KEGG" id="gai:IMCC3135_11880"/>
<name>A0A2Z2NM91_9GAMM</name>
<gene>
    <name evidence="2" type="primary">pncC_2</name>
    <name evidence="2" type="ORF">IMCC3135_11880</name>
</gene>
<dbReference type="Proteomes" id="UP000250079">
    <property type="component" value="Chromosome"/>
</dbReference>
<feature type="domain" description="CinA C-terminal" evidence="1">
    <location>
        <begin position="18"/>
        <end position="164"/>
    </location>
</feature>
<dbReference type="EC" id="3.5.1.42" evidence="2"/>
<proteinExistence type="predicted"/>
<evidence type="ECO:0000313" key="3">
    <source>
        <dbReference type="Proteomes" id="UP000250079"/>
    </source>
</evidence>
<dbReference type="SUPFAM" id="SSF142433">
    <property type="entry name" value="CinA-like"/>
    <property type="match status" value="1"/>
</dbReference>
<reference evidence="2 3" key="1">
    <citation type="submission" date="2016-12" db="EMBL/GenBank/DDBJ databases">
        <authorList>
            <person name="Song W.-J."/>
            <person name="Kurnit D.M."/>
        </authorList>
    </citation>
    <scope>NUCLEOTIDE SEQUENCE [LARGE SCALE GENOMIC DNA]</scope>
    <source>
        <strain evidence="2 3">IMCC3135</strain>
    </source>
</reference>
<accession>A0A2Z2NM91</accession>
<dbReference type="AlphaFoldDB" id="A0A2Z2NM91"/>
<keyword evidence="2" id="KW-0378">Hydrolase</keyword>
<dbReference type="NCBIfam" id="TIGR00199">
    <property type="entry name" value="PncC_domain"/>
    <property type="match status" value="1"/>
</dbReference>
<protein>
    <submittedName>
        <fullName evidence="2">Nicotinamide-nucleotide amidohydrolase PncC</fullName>
        <ecNumber evidence="2">3.5.1.42</ecNumber>
    </submittedName>
</protein>
<dbReference type="RefSeq" id="WP_088917773.1">
    <property type="nucleotide sequence ID" value="NZ_CP018632.1"/>
</dbReference>
<evidence type="ECO:0000313" key="2">
    <source>
        <dbReference type="EMBL" id="ASJ72466.1"/>
    </source>
</evidence>
<evidence type="ECO:0000259" key="1">
    <source>
        <dbReference type="Pfam" id="PF02464"/>
    </source>
</evidence>
<dbReference type="EMBL" id="CP018632">
    <property type="protein sequence ID" value="ASJ72466.1"/>
    <property type="molecule type" value="Genomic_DNA"/>
</dbReference>
<dbReference type="InterPro" id="IPR036653">
    <property type="entry name" value="CinA-like_C"/>
</dbReference>
<dbReference type="GO" id="GO:0019159">
    <property type="term" value="F:nicotinamide-nucleotide amidase activity"/>
    <property type="evidence" value="ECO:0007669"/>
    <property type="project" value="UniProtKB-EC"/>
</dbReference>
<dbReference type="Pfam" id="PF02464">
    <property type="entry name" value="CinA"/>
    <property type="match status" value="1"/>
</dbReference>
<dbReference type="InterPro" id="IPR008136">
    <property type="entry name" value="CinA_C"/>
</dbReference>
<sequence length="177" mass="18438">MTEERIREERFQAQSDELVAGLAELLLSRNATMTTAESCTGGLIAGALTAMPGSSAWFAQSVVTYSNEAKQSLLGVAEVVFEEHGAVSEACVLAMARGASERSGSPVAVAVSGVAGPDGGTPDKPVGTVWFGWAIGNAVSAELLHLEGDRRTVREQAVLHALRGTIARILDGSDLNQ</sequence>
<dbReference type="OrthoDB" id="9801454at2"/>
<dbReference type="Gene3D" id="3.90.950.20">
    <property type="entry name" value="CinA-like"/>
    <property type="match status" value="1"/>
</dbReference>
<keyword evidence="3" id="KW-1185">Reference proteome</keyword>
<organism evidence="2 3">
    <name type="scientific">Granulosicoccus antarcticus IMCC3135</name>
    <dbReference type="NCBI Taxonomy" id="1192854"/>
    <lineage>
        <taxon>Bacteria</taxon>
        <taxon>Pseudomonadati</taxon>
        <taxon>Pseudomonadota</taxon>
        <taxon>Gammaproteobacteria</taxon>
        <taxon>Chromatiales</taxon>
        <taxon>Granulosicoccaceae</taxon>
        <taxon>Granulosicoccus</taxon>
    </lineage>
</organism>